<dbReference type="Proteomes" id="UP001281761">
    <property type="component" value="Unassembled WGS sequence"/>
</dbReference>
<organism evidence="3 4">
    <name type="scientific">Blattamonas nauphoetae</name>
    <dbReference type="NCBI Taxonomy" id="2049346"/>
    <lineage>
        <taxon>Eukaryota</taxon>
        <taxon>Metamonada</taxon>
        <taxon>Preaxostyla</taxon>
        <taxon>Oxymonadida</taxon>
        <taxon>Blattamonas</taxon>
    </lineage>
</organism>
<feature type="region of interest" description="Disordered" evidence="2">
    <location>
        <begin position="128"/>
        <end position="149"/>
    </location>
</feature>
<evidence type="ECO:0000313" key="4">
    <source>
        <dbReference type="Proteomes" id="UP001281761"/>
    </source>
</evidence>
<dbReference type="EMBL" id="JARBJD010000038">
    <property type="protein sequence ID" value="KAK2958365.1"/>
    <property type="molecule type" value="Genomic_DNA"/>
</dbReference>
<feature type="compositionally biased region" description="Basic and acidic residues" evidence="2">
    <location>
        <begin position="140"/>
        <end position="149"/>
    </location>
</feature>
<gene>
    <name evidence="3" type="ORF">BLNAU_6635</name>
</gene>
<protein>
    <submittedName>
        <fullName evidence="3">Uncharacterized protein</fullName>
    </submittedName>
</protein>
<sequence>MSSSTDQKPITIESVLEELSSSKTDPSMIVNPPNWNHIPLLIREWDGKDEALMCRLLDEMSRILTLISDSELPLANKRLLHSTLSALSHSEDTSKKVITRVRQCMLPLDSIQEGPLMILETDAFRAMEESLSEPKQTSPEPEKPAKKATDRLKPMVALIGKVERTKQIAEKEKETLNTEIQRMNDAFKAVKAEKVRTERENIQLIQALEDLKLKLASFTTWAGTKSLRTIDATVHTLAPTRLIQSKKLTDVQFRTAFTFPIENGEWELKVRIVDDLNVALGYHNYPLPDNATQDSCGSCDGGFGGDFTVWNGAMFQGKKLSEPKGTHKACERVGQTAAIRVNMSTREARLFVDDEEQPGIFTDIPSPLCLAISTRFPEVNQSVEVLWLKRIGESGDSMAVEDPPMDREEEQKTPVESTKEPEVEEANTDVVKLRGELREATKAKQTSEREVKKLMRKVKELKIQLENLPIWVGTEAIRTFDDVFHSLTPTNLIQISKFEKSSDWRTAFTIPISQGEWELKVRATQNILSHVSLGYAMHPLRDFATQESCGDSKSGIGGEFILWNGSLWQGGKDFKPAGTNKKCDQFGQTAAIRVNMERREARLFIDDEEQPGIFTDIPSPLRLGITTGFHVIHESVEVMWLKRLRF</sequence>
<proteinExistence type="predicted"/>
<feature type="compositionally biased region" description="Basic and acidic residues" evidence="2">
    <location>
        <begin position="404"/>
        <end position="421"/>
    </location>
</feature>
<feature type="region of interest" description="Disordered" evidence="2">
    <location>
        <begin position="396"/>
        <end position="427"/>
    </location>
</feature>
<keyword evidence="4" id="KW-1185">Reference proteome</keyword>
<evidence type="ECO:0000256" key="2">
    <source>
        <dbReference type="SAM" id="MobiDB-lite"/>
    </source>
</evidence>
<reference evidence="3 4" key="1">
    <citation type="journal article" date="2022" name="bioRxiv">
        <title>Genomics of Preaxostyla Flagellates Illuminates Evolutionary Transitions and the Path Towards Mitochondrial Loss.</title>
        <authorList>
            <person name="Novak L.V.F."/>
            <person name="Treitli S.C."/>
            <person name="Pyrih J."/>
            <person name="Halakuc P."/>
            <person name="Pipaliya S.V."/>
            <person name="Vacek V."/>
            <person name="Brzon O."/>
            <person name="Soukal P."/>
            <person name="Eme L."/>
            <person name="Dacks J.B."/>
            <person name="Karnkowska A."/>
            <person name="Elias M."/>
            <person name="Hampl V."/>
        </authorList>
    </citation>
    <scope>NUCLEOTIDE SEQUENCE [LARGE SCALE GENOMIC DNA]</scope>
    <source>
        <strain evidence="3">NAU3</strain>
        <tissue evidence="3">Gut</tissue>
    </source>
</reference>
<accession>A0ABQ9Y3Q5</accession>
<keyword evidence="1" id="KW-0175">Coiled coil</keyword>
<feature type="coiled-coil region" evidence="1">
    <location>
        <begin position="159"/>
        <end position="214"/>
    </location>
</feature>
<comment type="caution">
    <text evidence="3">The sequence shown here is derived from an EMBL/GenBank/DDBJ whole genome shotgun (WGS) entry which is preliminary data.</text>
</comment>
<evidence type="ECO:0000313" key="3">
    <source>
        <dbReference type="EMBL" id="KAK2958365.1"/>
    </source>
</evidence>
<name>A0ABQ9Y3Q5_9EUKA</name>
<evidence type="ECO:0000256" key="1">
    <source>
        <dbReference type="SAM" id="Coils"/>
    </source>
</evidence>